<evidence type="ECO:0000256" key="1">
    <source>
        <dbReference type="SAM" id="MobiDB-lite"/>
    </source>
</evidence>
<accession>A0A4Y7SRN3</accession>
<sequence>MYGVVEVRNGEKGGEEEGGTYRKPGPHHARSLSLSLLICSTGKHVFQPLYLLPPSAATHDPLDLPVSTSANSPSWRTPPPFPPADRIFLTLLIENPPSLNWKPTRGSFHLPPHTQSACSMEAMDSRIKGSHASTFWERRCRYEGSWGRTKAA</sequence>
<comment type="caution">
    <text evidence="2">The sequence shown here is derived from an EMBL/GenBank/DDBJ whole genome shotgun (WGS) entry which is preliminary data.</text>
</comment>
<dbReference type="EMBL" id="QPFP01000067">
    <property type="protein sequence ID" value="TEB24371.1"/>
    <property type="molecule type" value="Genomic_DNA"/>
</dbReference>
<dbReference type="Proteomes" id="UP000298030">
    <property type="component" value="Unassembled WGS sequence"/>
</dbReference>
<reference evidence="2 3" key="1">
    <citation type="journal article" date="2019" name="Nat. Ecol. Evol.">
        <title>Megaphylogeny resolves global patterns of mushroom evolution.</title>
        <authorList>
            <person name="Varga T."/>
            <person name="Krizsan K."/>
            <person name="Foldi C."/>
            <person name="Dima B."/>
            <person name="Sanchez-Garcia M."/>
            <person name="Sanchez-Ramirez S."/>
            <person name="Szollosi G.J."/>
            <person name="Szarkandi J.G."/>
            <person name="Papp V."/>
            <person name="Albert L."/>
            <person name="Andreopoulos W."/>
            <person name="Angelini C."/>
            <person name="Antonin V."/>
            <person name="Barry K.W."/>
            <person name="Bougher N.L."/>
            <person name="Buchanan P."/>
            <person name="Buyck B."/>
            <person name="Bense V."/>
            <person name="Catcheside P."/>
            <person name="Chovatia M."/>
            <person name="Cooper J."/>
            <person name="Damon W."/>
            <person name="Desjardin D."/>
            <person name="Finy P."/>
            <person name="Geml J."/>
            <person name="Haridas S."/>
            <person name="Hughes K."/>
            <person name="Justo A."/>
            <person name="Karasinski D."/>
            <person name="Kautmanova I."/>
            <person name="Kiss B."/>
            <person name="Kocsube S."/>
            <person name="Kotiranta H."/>
            <person name="LaButti K.M."/>
            <person name="Lechner B.E."/>
            <person name="Liimatainen K."/>
            <person name="Lipzen A."/>
            <person name="Lukacs Z."/>
            <person name="Mihaltcheva S."/>
            <person name="Morgado L.N."/>
            <person name="Niskanen T."/>
            <person name="Noordeloos M.E."/>
            <person name="Ohm R.A."/>
            <person name="Ortiz-Santana B."/>
            <person name="Ovrebo C."/>
            <person name="Racz N."/>
            <person name="Riley R."/>
            <person name="Savchenko A."/>
            <person name="Shiryaev A."/>
            <person name="Soop K."/>
            <person name="Spirin V."/>
            <person name="Szebenyi C."/>
            <person name="Tomsovsky M."/>
            <person name="Tulloss R.E."/>
            <person name="Uehling J."/>
            <person name="Grigoriev I.V."/>
            <person name="Vagvolgyi C."/>
            <person name="Papp T."/>
            <person name="Martin F.M."/>
            <person name="Miettinen O."/>
            <person name="Hibbett D.S."/>
            <person name="Nagy L.G."/>
        </authorList>
    </citation>
    <scope>NUCLEOTIDE SEQUENCE [LARGE SCALE GENOMIC DNA]</scope>
    <source>
        <strain evidence="2 3">FP101781</strain>
    </source>
</reference>
<organism evidence="2 3">
    <name type="scientific">Coprinellus micaceus</name>
    <name type="common">Glistening ink-cap mushroom</name>
    <name type="synonym">Coprinus micaceus</name>
    <dbReference type="NCBI Taxonomy" id="71717"/>
    <lineage>
        <taxon>Eukaryota</taxon>
        <taxon>Fungi</taxon>
        <taxon>Dikarya</taxon>
        <taxon>Basidiomycota</taxon>
        <taxon>Agaricomycotina</taxon>
        <taxon>Agaricomycetes</taxon>
        <taxon>Agaricomycetidae</taxon>
        <taxon>Agaricales</taxon>
        <taxon>Agaricineae</taxon>
        <taxon>Psathyrellaceae</taxon>
        <taxon>Coprinellus</taxon>
    </lineage>
</organism>
<protein>
    <submittedName>
        <fullName evidence="2">Uncharacterized protein</fullName>
    </submittedName>
</protein>
<feature type="region of interest" description="Disordered" evidence="1">
    <location>
        <begin position="1"/>
        <end position="26"/>
    </location>
</feature>
<name>A0A4Y7SRN3_COPMI</name>
<keyword evidence="3" id="KW-1185">Reference proteome</keyword>
<evidence type="ECO:0000313" key="3">
    <source>
        <dbReference type="Proteomes" id="UP000298030"/>
    </source>
</evidence>
<proteinExistence type="predicted"/>
<gene>
    <name evidence="2" type="ORF">FA13DRAFT_1908895</name>
</gene>
<dbReference type="AlphaFoldDB" id="A0A4Y7SRN3"/>
<evidence type="ECO:0000313" key="2">
    <source>
        <dbReference type="EMBL" id="TEB24371.1"/>
    </source>
</evidence>